<sequence length="656" mass="74241">MNSSKSYQLSVDYSELEKRVLALFSQPIESTLSLPRADCKSTLRSMWSQHYYGMDIVEPIQDLGQLCARIISNDNSLRGTRADLVITDELKESIQEQMKMQETNTAPIEWKVVLPEGANALPMKESMYSSGDYWTPFQDLQMQGADHPHTEGPLQALMGLRTVSACTPGLEVTIGGVLHPEYREGMMTRGPLQKVDLYRSGTFYELFAPARITIDSKFWERRRDFYEGEDVVVERVVACVEEFTGYKVHKQAVRLFERIMLAPEEEQRRKYTGYDYGRHIRDGNAAALLMKLHGFVVSRFAVPLGFGFRNGEPIVLLGRPRMHKDFAAVTEYRCVEMRVGKWLANYYGNGVDFRDAIEDLKAVNVDPTTYLCKTEREWYDAYENGPISCMSGYSFEHSPVRTYATTSHGLPDNGLRLFIQYTGELFGDDFEVQARAIVNTETNGYVRAYGNAADAILRRHGYTRNTGCLEGVMLARIPHPQYSGAVLMPYLDSDQRGVDEHGEDAFIIRDYYGCEAQESEGYIYVGTESVRCCCCGERFPVDDMQETVYDSMVCDGCVGDGEFVHAVGRDGLYSQLDCTWSDYHDAYVHDRDIEYCAVEGVVHDSEELVYAQGRQVLIEHAEEHPVHGLILTEHAADCLGEKYLGNDDAEEAEEAA</sequence>
<name>A0AAU7J860_9CAUD</name>
<organism evidence="1">
    <name type="scientific">Klebsiella phage BUCT640</name>
    <dbReference type="NCBI Taxonomy" id="3153538"/>
    <lineage>
        <taxon>Viruses</taxon>
        <taxon>Duplodnaviria</taxon>
        <taxon>Heunggongvirae</taxon>
        <taxon>Uroviricota</taxon>
        <taxon>Caudoviricetes</taxon>
    </lineage>
</organism>
<evidence type="ECO:0000313" key="1">
    <source>
        <dbReference type="EMBL" id="XBN88575.1"/>
    </source>
</evidence>
<protein>
    <submittedName>
        <fullName evidence="1">Uncharacterized protein</fullName>
    </submittedName>
</protein>
<proteinExistence type="predicted"/>
<dbReference type="EMBL" id="PP795939">
    <property type="protein sequence ID" value="XBN88575.1"/>
    <property type="molecule type" value="Genomic_DNA"/>
</dbReference>
<accession>A0AAU7J860</accession>
<reference evidence="1" key="1">
    <citation type="submission" date="2024-05" db="EMBL/GenBank/DDBJ databases">
        <authorList>
            <person name="Haq I."/>
            <person name="Ullah Z."/>
            <person name="Ahmad R."/>
            <person name="Li M."/>
            <person name="Tong Y."/>
        </authorList>
    </citation>
    <scope>NUCLEOTIDE SEQUENCE</scope>
</reference>